<name>A0ACA9Q223_9GLOM</name>
<reference evidence="1" key="1">
    <citation type="submission" date="2021-06" db="EMBL/GenBank/DDBJ databases">
        <authorList>
            <person name="Kallberg Y."/>
            <person name="Tangrot J."/>
            <person name="Rosling A."/>
        </authorList>
    </citation>
    <scope>NUCLEOTIDE SEQUENCE</scope>
    <source>
        <strain evidence="1">IL203A</strain>
    </source>
</reference>
<feature type="non-terminal residue" evidence="1">
    <location>
        <position position="1"/>
    </location>
</feature>
<organism evidence="1 2">
    <name type="scientific">Dentiscutata heterogama</name>
    <dbReference type="NCBI Taxonomy" id="1316150"/>
    <lineage>
        <taxon>Eukaryota</taxon>
        <taxon>Fungi</taxon>
        <taxon>Fungi incertae sedis</taxon>
        <taxon>Mucoromycota</taxon>
        <taxon>Glomeromycotina</taxon>
        <taxon>Glomeromycetes</taxon>
        <taxon>Diversisporales</taxon>
        <taxon>Gigasporaceae</taxon>
        <taxon>Dentiscutata</taxon>
    </lineage>
</organism>
<feature type="non-terminal residue" evidence="1">
    <location>
        <position position="42"/>
    </location>
</feature>
<dbReference type="EMBL" id="CAJVPU010035078">
    <property type="protein sequence ID" value="CAG8726956.1"/>
    <property type="molecule type" value="Genomic_DNA"/>
</dbReference>
<comment type="caution">
    <text evidence="1">The sequence shown here is derived from an EMBL/GenBank/DDBJ whole genome shotgun (WGS) entry which is preliminary data.</text>
</comment>
<protein>
    <submittedName>
        <fullName evidence="1">12402_t:CDS:1</fullName>
    </submittedName>
</protein>
<keyword evidence="2" id="KW-1185">Reference proteome</keyword>
<dbReference type="Proteomes" id="UP000789702">
    <property type="component" value="Unassembled WGS sequence"/>
</dbReference>
<gene>
    <name evidence="1" type="ORF">DHETER_LOCUS13199</name>
</gene>
<evidence type="ECO:0000313" key="1">
    <source>
        <dbReference type="EMBL" id="CAG8726956.1"/>
    </source>
</evidence>
<sequence>EYIQTEQQKKLESLKITVNKLNKRVHDKYWSTVSSEDIERTE</sequence>
<accession>A0ACA9Q223</accession>
<proteinExistence type="predicted"/>
<evidence type="ECO:0000313" key="2">
    <source>
        <dbReference type="Proteomes" id="UP000789702"/>
    </source>
</evidence>